<accession>A0A0V0QWG0</accession>
<protein>
    <submittedName>
        <fullName evidence="2">Uncharacterized protein</fullName>
    </submittedName>
</protein>
<keyword evidence="1" id="KW-0175">Coiled coil</keyword>
<gene>
    <name evidence="2" type="ORF">PPERSA_06095</name>
</gene>
<proteinExistence type="predicted"/>
<dbReference type="AlphaFoldDB" id="A0A0V0QWG0"/>
<evidence type="ECO:0000256" key="1">
    <source>
        <dbReference type="SAM" id="Coils"/>
    </source>
</evidence>
<reference evidence="2 3" key="1">
    <citation type="journal article" date="2015" name="Sci. Rep.">
        <title>Genome of the facultative scuticociliatosis pathogen Pseudocohnilembus persalinus provides insight into its virulence through horizontal gene transfer.</title>
        <authorList>
            <person name="Xiong J."/>
            <person name="Wang G."/>
            <person name="Cheng J."/>
            <person name="Tian M."/>
            <person name="Pan X."/>
            <person name="Warren A."/>
            <person name="Jiang C."/>
            <person name="Yuan D."/>
            <person name="Miao W."/>
        </authorList>
    </citation>
    <scope>NUCLEOTIDE SEQUENCE [LARGE SCALE GENOMIC DNA]</scope>
    <source>
        <strain evidence="2">36N120E</strain>
    </source>
</reference>
<feature type="coiled-coil region" evidence="1">
    <location>
        <begin position="96"/>
        <end position="123"/>
    </location>
</feature>
<dbReference type="EMBL" id="LDAU01000098">
    <property type="protein sequence ID" value="KRX06213.1"/>
    <property type="molecule type" value="Genomic_DNA"/>
</dbReference>
<sequence length="320" mass="38305">MAQFDMDDAQFFKYYEQPPNQISHKRFLVKIEQKIYQFNDDDKINFIIMMINLAKKIIDGNELITVGMKISKNCVFLQLNNQEQKWSSKQSKTFVYEDIKQQFDQLIKEMQKSSNQSAILQQEIKIKIYRRALNKGDTKICKNFTSSFYDLKKFIGKEAKIHKGNINKLLRKFCEDYYFQFFPINDLEKERLEKLDQMISQLSPIKNQKQSDHICIEKSFIEEINKNILLQSQFQAKQFRDIYSSLKKIGYFKEILGSSEFQGEKQKEKAEQIYQQLLQILLQKYDKVQKLNQIEKNSIQFIKSDYFKENIIYDLAIHID</sequence>
<comment type="caution">
    <text evidence="2">The sequence shown here is derived from an EMBL/GenBank/DDBJ whole genome shotgun (WGS) entry which is preliminary data.</text>
</comment>
<dbReference type="InParanoid" id="A0A0V0QWG0"/>
<name>A0A0V0QWG0_PSEPJ</name>
<organism evidence="2 3">
    <name type="scientific">Pseudocohnilembus persalinus</name>
    <name type="common">Ciliate</name>
    <dbReference type="NCBI Taxonomy" id="266149"/>
    <lineage>
        <taxon>Eukaryota</taxon>
        <taxon>Sar</taxon>
        <taxon>Alveolata</taxon>
        <taxon>Ciliophora</taxon>
        <taxon>Intramacronucleata</taxon>
        <taxon>Oligohymenophorea</taxon>
        <taxon>Scuticociliatia</taxon>
        <taxon>Philasterida</taxon>
        <taxon>Pseudocohnilembidae</taxon>
        <taxon>Pseudocohnilembus</taxon>
    </lineage>
</organism>
<keyword evidence="3" id="KW-1185">Reference proteome</keyword>
<evidence type="ECO:0000313" key="3">
    <source>
        <dbReference type="Proteomes" id="UP000054937"/>
    </source>
</evidence>
<evidence type="ECO:0000313" key="2">
    <source>
        <dbReference type="EMBL" id="KRX06213.1"/>
    </source>
</evidence>
<dbReference type="Proteomes" id="UP000054937">
    <property type="component" value="Unassembled WGS sequence"/>
</dbReference>